<evidence type="ECO:0000259" key="1">
    <source>
        <dbReference type="Pfam" id="PF00535"/>
    </source>
</evidence>
<evidence type="ECO:0000313" key="2">
    <source>
        <dbReference type="EMBL" id="BAU04002.1"/>
    </source>
</evidence>
<feature type="domain" description="Glycosyltransferase 2-like" evidence="1">
    <location>
        <begin position="20"/>
        <end position="161"/>
    </location>
</feature>
<reference evidence="2" key="1">
    <citation type="journal article" date="2015" name="Fish Pathol.">
        <title>Structure of Genetic Loci for Capsular Polysaccharide Biosynthesis in Streptococcus parauberis isolated from Japanese flounder.</title>
        <authorList>
            <person name="Tu C."/>
            <person name="Suga K."/>
            <person name="Kanai K."/>
        </authorList>
    </citation>
    <scope>NUCLEOTIDE SEQUENCE</scope>
    <source>
        <strain evidence="2">KRS-02083</strain>
    </source>
</reference>
<dbReference type="Pfam" id="PF00535">
    <property type="entry name" value="Glycos_transf_2"/>
    <property type="match status" value="1"/>
</dbReference>
<dbReference type="PANTHER" id="PTHR43179">
    <property type="entry name" value="RHAMNOSYLTRANSFERASE WBBL"/>
    <property type="match status" value="1"/>
</dbReference>
<dbReference type="EMBL" id="LC060252">
    <property type="protein sequence ID" value="BAU04002.1"/>
    <property type="molecule type" value="Genomic_DNA"/>
</dbReference>
<proteinExistence type="predicted"/>
<name>A0A0S3TG05_9STRE</name>
<dbReference type="Gene3D" id="3.90.550.10">
    <property type="entry name" value="Spore Coat Polysaccharide Biosynthesis Protein SpsA, Chain A"/>
    <property type="match status" value="1"/>
</dbReference>
<organism evidence="2">
    <name type="scientific">Streptococcus parauberis</name>
    <dbReference type="NCBI Taxonomy" id="1348"/>
    <lineage>
        <taxon>Bacteria</taxon>
        <taxon>Bacillati</taxon>
        <taxon>Bacillota</taxon>
        <taxon>Bacilli</taxon>
        <taxon>Lactobacillales</taxon>
        <taxon>Streptococcaceae</taxon>
        <taxon>Streptococcus</taxon>
    </lineage>
</organism>
<gene>
    <name evidence="2" type="primary">cps1aK</name>
</gene>
<dbReference type="InterPro" id="IPR029044">
    <property type="entry name" value="Nucleotide-diphossugar_trans"/>
</dbReference>
<dbReference type="AlphaFoldDB" id="A0A0S3TG05"/>
<dbReference type="GO" id="GO:0016740">
    <property type="term" value="F:transferase activity"/>
    <property type="evidence" value="ECO:0007669"/>
    <property type="project" value="UniProtKB-KW"/>
</dbReference>
<dbReference type="InterPro" id="IPR001173">
    <property type="entry name" value="Glyco_trans_2-like"/>
</dbReference>
<dbReference type="RefSeq" id="WP_003108315.1">
    <property type="nucleotide sequence ID" value="NZ_CP025420.1"/>
</dbReference>
<keyword evidence="2" id="KW-0808">Transferase</keyword>
<dbReference type="SUPFAM" id="SSF53448">
    <property type="entry name" value="Nucleotide-diphospho-sugar transferases"/>
    <property type="match status" value="1"/>
</dbReference>
<dbReference type="PANTHER" id="PTHR43179:SF10">
    <property type="entry name" value="GLYCOSYL TRANSFERASE"/>
    <property type="match status" value="1"/>
</dbReference>
<protein>
    <submittedName>
        <fullName evidence="2">Glycosyltransferase family 2</fullName>
    </submittedName>
</protein>
<sequence>MVEINNFKRKFTITNSTIAIIVNYNDAQRTINLVKDIIDYQALKNVIVVNNNSTDNSIEILSDFEHPKYLIINSEINGGYGYGNNLGIKKANEIGADFVLICNPDIVFQENTLNSMIKKIGSDTKCSIINARETHLGNFAWKYTNTFQDIISASIIMNKLFKSRYYDEVYFKNKSSAIVDVIQGSFLLISLPLMIKYGMYDEDFFLYEEEKVLYKKFIDHGYYALTDLDVNYEHHHVDSKKITINQLVTSKRRLLQSKLLYLMKYRHLNKQKLNVAKLFFDLTIIEMYIYSSFLIVIQSLKRINNE</sequence>
<accession>A0A0S3TG05</accession>